<keyword evidence="6" id="KW-0805">Transcription regulation</keyword>
<evidence type="ECO:0000256" key="1">
    <source>
        <dbReference type="ARBA" id="ARBA00004123"/>
    </source>
</evidence>
<feature type="region of interest" description="Disordered" evidence="10">
    <location>
        <begin position="297"/>
        <end position="414"/>
    </location>
</feature>
<dbReference type="InterPro" id="IPR016849">
    <property type="entry name" value="Rtt109"/>
</dbReference>
<feature type="compositionally biased region" description="Low complexity" evidence="10">
    <location>
        <begin position="333"/>
        <end position="348"/>
    </location>
</feature>
<dbReference type="EMBL" id="LN679100">
    <property type="protein sequence ID" value="CEL52005.1"/>
    <property type="molecule type" value="Genomic_DNA"/>
</dbReference>
<feature type="compositionally biased region" description="Low complexity" evidence="10">
    <location>
        <begin position="310"/>
        <end position="322"/>
    </location>
</feature>
<evidence type="ECO:0000256" key="6">
    <source>
        <dbReference type="ARBA" id="ARBA00023015"/>
    </source>
</evidence>
<dbReference type="Pfam" id="PF08214">
    <property type="entry name" value="HAT_KAT11"/>
    <property type="match status" value="1"/>
</dbReference>
<dbReference type="EC" id="2.3.1.48" evidence="2"/>
<evidence type="ECO:0000256" key="3">
    <source>
        <dbReference type="ARBA" id="ARBA00022679"/>
    </source>
</evidence>
<dbReference type="GO" id="GO:0032931">
    <property type="term" value="F:histone H3K56 acetyltransferase activity"/>
    <property type="evidence" value="ECO:0007669"/>
    <property type="project" value="TreeGrafter"/>
</dbReference>
<dbReference type="PROSITE" id="PS51728">
    <property type="entry name" value="RTT109_HAT"/>
    <property type="match status" value="1"/>
</dbReference>
<accession>A0A0B7F3A4</accession>
<dbReference type="GO" id="GO:0005634">
    <property type="term" value="C:nucleus"/>
    <property type="evidence" value="ECO:0007669"/>
    <property type="project" value="UniProtKB-SubCell"/>
</dbReference>
<evidence type="ECO:0000256" key="2">
    <source>
        <dbReference type="ARBA" id="ARBA00013184"/>
    </source>
</evidence>
<dbReference type="InterPro" id="IPR051236">
    <property type="entry name" value="HAT_RTT109-like"/>
</dbReference>
<reference evidence="11 12" key="1">
    <citation type="submission" date="2014-11" db="EMBL/GenBank/DDBJ databases">
        <authorList>
            <person name="Wibberg Daniel"/>
        </authorList>
    </citation>
    <scope>NUCLEOTIDE SEQUENCE [LARGE SCALE GENOMIC DNA]</scope>
    <source>
        <strain evidence="11">Rhizoctonia solani AG1-IB 7/3/14</strain>
    </source>
</reference>
<dbReference type="AlphaFoldDB" id="A0A0B7F3A4"/>
<keyword evidence="5" id="KW-0007">Acetylation</keyword>
<comment type="catalytic activity">
    <reaction evidence="9">
        <text>L-lysyl-[histone] + acetyl-CoA = N(6)-acetyl-L-lysyl-[histone] + CoA + H(+)</text>
        <dbReference type="Rhea" id="RHEA:21992"/>
        <dbReference type="Rhea" id="RHEA-COMP:9845"/>
        <dbReference type="Rhea" id="RHEA-COMP:11338"/>
        <dbReference type="ChEBI" id="CHEBI:15378"/>
        <dbReference type="ChEBI" id="CHEBI:29969"/>
        <dbReference type="ChEBI" id="CHEBI:57287"/>
        <dbReference type="ChEBI" id="CHEBI:57288"/>
        <dbReference type="ChEBI" id="CHEBI:61930"/>
        <dbReference type="EC" id="2.3.1.48"/>
    </reaction>
    <physiologicalReaction direction="left-to-right" evidence="9">
        <dbReference type="Rhea" id="RHEA:21993"/>
    </physiologicalReaction>
</comment>
<feature type="compositionally biased region" description="Polar residues" evidence="10">
    <location>
        <begin position="401"/>
        <end position="412"/>
    </location>
</feature>
<evidence type="ECO:0000256" key="4">
    <source>
        <dbReference type="ARBA" id="ARBA00022763"/>
    </source>
</evidence>
<evidence type="ECO:0000313" key="11">
    <source>
        <dbReference type="EMBL" id="CEL52005.1"/>
    </source>
</evidence>
<dbReference type="GO" id="GO:0006355">
    <property type="term" value="P:regulation of DNA-templated transcription"/>
    <property type="evidence" value="ECO:0007669"/>
    <property type="project" value="InterPro"/>
</dbReference>
<feature type="region of interest" description="Disordered" evidence="10">
    <location>
        <begin position="249"/>
        <end position="270"/>
    </location>
</feature>
<dbReference type="OrthoDB" id="3361892at2759"/>
<name>A0A0B7F3A4_THACB</name>
<comment type="subcellular location">
    <subcellularLocation>
        <location evidence="1">Nucleus</location>
    </subcellularLocation>
</comment>
<evidence type="ECO:0000313" key="12">
    <source>
        <dbReference type="Proteomes" id="UP000059188"/>
    </source>
</evidence>
<evidence type="ECO:0000256" key="10">
    <source>
        <dbReference type="SAM" id="MobiDB-lite"/>
    </source>
</evidence>
<evidence type="ECO:0000256" key="7">
    <source>
        <dbReference type="ARBA" id="ARBA00023163"/>
    </source>
</evidence>
<dbReference type="PANTHER" id="PTHR31571">
    <property type="entry name" value="ALTERED INHERITANCE OF MITOCHONDRIA PROTEIN 6"/>
    <property type="match status" value="1"/>
</dbReference>
<dbReference type="PANTHER" id="PTHR31571:SF2">
    <property type="entry name" value="HISTONE ACETYLTRANSFERASE RTT109"/>
    <property type="match status" value="1"/>
</dbReference>
<keyword evidence="7" id="KW-0804">Transcription</keyword>
<evidence type="ECO:0000256" key="5">
    <source>
        <dbReference type="ARBA" id="ARBA00022990"/>
    </source>
</evidence>
<dbReference type="Proteomes" id="UP000059188">
    <property type="component" value="Unassembled WGS sequence"/>
</dbReference>
<keyword evidence="3 11" id="KW-0808">Transferase</keyword>
<dbReference type="STRING" id="1108050.A0A0B7F3A4"/>
<keyword evidence="8" id="KW-0539">Nucleus</keyword>
<gene>
    <name evidence="11" type="ORF">RSOLAG1IB_00542</name>
</gene>
<evidence type="ECO:0000256" key="9">
    <source>
        <dbReference type="ARBA" id="ARBA00048940"/>
    </source>
</evidence>
<dbReference type="InterPro" id="IPR013178">
    <property type="entry name" value="Histone_AcTrfase_Rtt109/CBP"/>
</dbReference>
<sequence length="572" mass="62837">MPMTLRDFVASELSKLPGSRTLTLHALVSSPQREQELFPYAQISKNHKIMSQNILLLVSEDADPEIAPSTDSTTTPRILCAALEATLYLFPATSSSILYIGKIDTTGFSKVAPSPARTLARATIDYFVKPDTRPIECGQRVWVHLFARAQSQYLFPDSADWKNKRVLNDAGLVRWWWSLFGDVARDVAEIRSDQPESRFKGTKMWYILPGFNDIEAYHTLSSGSSFKLAQSGELPWSYGHPYDDPSITFPLPLNPTDNSTVDSPHHEDSTKVKSIACLIPTFPDDPKARFLGEIASTTSEADVPPPAPKPASRSTSPTTPTRMIRPVSSLKTSESSPHSASDSPSQSPLKKRRRVDANDSPERALNADGDDATGTVAADEKPALETSGATKVVSPGAPSMPLSNPSTHPKNNTHAEPELVRRGRLALSAVSANEFWERMGFRQECALGAITAFFVTLFEDLETPPKPDSKIADEYTPLPTHTRMMQSLMNHAFSTPEKAIRSTQLLETSIRTLCDGVVATTEETQGGNSKSSFYHAHIHKNVTNNNPPLVPRDNAAVLVPVNVLQVKRKARR</sequence>
<keyword evidence="4" id="KW-0227">DNA damage</keyword>
<evidence type="ECO:0000256" key="8">
    <source>
        <dbReference type="ARBA" id="ARBA00023242"/>
    </source>
</evidence>
<keyword evidence="12" id="KW-1185">Reference proteome</keyword>
<dbReference type="GO" id="GO:0006974">
    <property type="term" value="P:DNA damage response"/>
    <property type="evidence" value="ECO:0007669"/>
    <property type="project" value="UniProtKB-KW"/>
</dbReference>
<proteinExistence type="predicted"/>
<organism evidence="11 12">
    <name type="scientific">Thanatephorus cucumeris (strain AG1-IB / isolate 7/3/14)</name>
    <name type="common">Lettuce bottom rot fungus</name>
    <name type="synonym">Rhizoctonia solani</name>
    <dbReference type="NCBI Taxonomy" id="1108050"/>
    <lineage>
        <taxon>Eukaryota</taxon>
        <taxon>Fungi</taxon>
        <taxon>Dikarya</taxon>
        <taxon>Basidiomycota</taxon>
        <taxon>Agaricomycotina</taxon>
        <taxon>Agaricomycetes</taxon>
        <taxon>Cantharellales</taxon>
        <taxon>Ceratobasidiaceae</taxon>
        <taxon>Rhizoctonia</taxon>
        <taxon>Rhizoctonia solani AG-1</taxon>
    </lineage>
</organism>
<dbReference type="SMART" id="SM01250">
    <property type="entry name" value="KAT11"/>
    <property type="match status" value="1"/>
</dbReference>
<protein>
    <recommendedName>
        <fullName evidence="2">histone acetyltransferase</fullName>
        <ecNumber evidence="2">2.3.1.48</ecNumber>
    </recommendedName>
</protein>